<feature type="signal peptide" evidence="3">
    <location>
        <begin position="1"/>
        <end position="29"/>
    </location>
</feature>
<feature type="domain" description="Wall-associated receptor kinase galacturonan-binding" evidence="4">
    <location>
        <begin position="50"/>
        <end position="103"/>
    </location>
</feature>
<protein>
    <recommendedName>
        <fullName evidence="4">Wall-associated receptor kinase galacturonan-binding domain-containing protein</fullName>
    </recommendedName>
</protein>
<evidence type="ECO:0000256" key="3">
    <source>
        <dbReference type="SAM" id="SignalP"/>
    </source>
</evidence>
<gene>
    <name evidence="5" type="ORF">E2562_003756</name>
</gene>
<dbReference type="AlphaFoldDB" id="A0A6G1BS02"/>
<dbReference type="Proteomes" id="UP000479710">
    <property type="component" value="Unassembled WGS sequence"/>
</dbReference>
<reference evidence="5 6" key="1">
    <citation type="submission" date="2019-11" db="EMBL/GenBank/DDBJ databases">
        <title>Whole genome sequence of Oryza granulata.</title>
        <authorList>
            <person name="Li W."/>
        </authorList>
    </citation>
    <scope>NUCLEOTIDE SEQUENCE [LARGE SCALE GENOMIC DNA]</scope>
    <source>
        <strain evidence="6">cv. Menghai</strain>
        <tissue evidence="5">Leaf</tissue>
    </source>
</reference>
<dbReference type="PANTHER" id="PTHR33491">
    <property type="entry name" value="OSJNBA0016N04.9 PROTEIN"/>
    <property type="match status" value="1"/>
</dbReference>
<comment type="caution">
    <text evidence="5">The sequence shown here is derived from an EMBL/GenBank/DDBJ whole genome shotgun (WGS) entry which is preliminary data.</text>
</comment>
<keyword evidence="6" id="KW-1185">Reference proteome</keyword>
<dbReference type="EMBL" id="SPHZ02000011">
    <property type="protein sequence ID" value="KAF0890541.1"/>
    <property type="molecule type" value="Genomic_DNA"/>
</dbReference>
<dbReference type="Pfam" id="PF13947">
    <property type="entry name" value="GUB_WAK_bind"/>
    <property type="match status" value="1"/>
</dbReference>
<comment type="subcellular location">
    <subcellularLocation>
        <location evidence="1">Membrane</location>
        <topology evidence="1">Single-pass membrane protein</topology>
    </subcellularLocation>
</comment>
<dbReference type="Gene3D" id="3.30.200.20">
    <property type="entry name" value="Phosphorylase Kinase, domain 1"/>
    <property type="match status" value="1"/>
</dbReference>
<evidence type="ECO:0000313" key="5">
    <source>
        <dbReference type="EMBL" id="KAF0890541.1"/>
    </source>
</evidence>
<dbReference type="GO" id="GO:0030247">
    <property type="term" value="F:polysaccharide binding"/>
    <property type="evidence" value="ECO:0007669"/>
    <property type="project" value="InterPro"/>
</dbReference>
<evidence type="ECO:0000256" key="2">
    <source>
        <dbReference type="ARBA" id="ARBA00022729"/>
    </source>
</evidence>
<accession>A0A6G1BS02</accession>
<dbReference type="InterPro" id="IPR025287">
    <property type="entry name" value="WAK_GUB"/>
</dbReference>
<evidence type="ECO:0000313" key="6">
    <source>
        <dbReference type="Proteomes" id="UP000479710"/>
    </source>
</evidence>
<proteinExistence type="predicted"/>
<dbReference type="GO" id="GO:0016020">
    <property type="term" value="C:membrane"/>
    <property type="evidence" value="ECO:0007669"/>
    <property type="project" value="UniProtKB-SubCell"/>
</dbReference>
<dbReference type="OrthoDB" id="4062651at2759"/>
<feature type="chain" id="PRO_5026296045" description="Wall-associated receptor kinase galacturonan-binding domain-containing protein" evidence="3">
    <location>
        <begin position="30"/>
        <end position="304"/>
    </location>
</feature>
<sequence length="304" mass="33294">MEMMSLDLGDALRCLLALLLLTATLRASGDKGSQAAGNGTLPSSTTLAGCPKRCGNLTFDYPFGIGDGCARGPDFQLICDDKSKPARLLLRDGTTQVLRDIDITSYGPGYYYRQIYTAFSRVIFMKAGVDVYNMSWEAPGPGRYLGLEEAVMNITGCDFDAYLQVTYIQINEGLLGIKYIPSDGDGDNLYWMNTYGTKLFMNSGESISVQWVVANLTCEEAQRNSSGYACVSINSTCLDVNLIDGYSAGYRYVDECKTPGLCKDENASDKTRIFSLAELQKATNNFDETRLLGRGGHGMVYKET</sequence>
<evidence type="ECO:0000259" key="4">
    <source>
        <dbReference type="Pfam" id="PF13947"/>
    </source>
</evidence>
<organism evidence="5 6">
    <name type="scientific">Oryza meyeriana var. granulata</name>
    <dbReference type="NCBI Taxonomy" id="110450"/>
    <lineage>
        <taxon>Eukaryota</taxon>
        <taxon>Viridiplantae</taxon>
        <taxon>Streptophyta</taxon>
        <taxon>Embryophyta</taxon>
        <taxon>Tracheophyta</taxon>
        <taxon>Spermatophyta</taxon>
        <taxon>Magnoliopsida</taxon>
        <taxon>Liliopsida</taxon>
        <taxon>Poales</taxon>
        <taxon>Poaceae</taxon>
        <taxon>BOP clade</taxon>
        <taxon>Oryzoideae</taxon>
        <taxon>Oryzeae</taxon>
        <taxon>Oryzinae</taxon>
        <taxon>Oryza</taxon>
        <taxon>Oryza meyeriana</taxon>
    </lineage>
</organism>
<keyword evidence="2 3" id="KW-0732">Signal</keyword>
<evidence type="ECO:0000256" key="1">
    <source>
        <dbReference type="ARBA" id="ARBA00004167"/>
    </source>
</evidence>
<name>A0A6G1BS02_9ORYZ</name>